<dbReference type="RefSeq" id="WP_381830175.1">
    <property type="nucleotide sequence ID" value="NZ_JBHTCF010000004.1"/>
</dbReference>
<dbReference type="GO" id="GO:0016787">
    <property type="term" value="F:hydrolase activity"/>
    <property type="evidence" value="ECO:0007669"/>
    <property type="project" value="UniProtKB-KW"/>
</dbReference>
<dbReference type="InterPro" id="IPR000055">
    <property type="entry name" value="Restrct_endonuc_typeI_TRD"/>
</dbReference>
<dbReference type="Proteomes" id="UP001596523">
    <property type="component" value="Unassembled WGS sequence"/>
</dbReference>
<dbReference type="PANTHER" id="PTHR43140:SF1">
    <property type="entry name" value="TYPE I RESTRICTION ENZYME ECOKI SPECIFICITY SUBUNIT"/>
    <property type="match status" value="1"/>
</dbReference>
<evidence type="ECO:0000259" key="5">
    <source>
        <dbReference type="Pfam" id="PF01420"/>
    </source>
</evidence>
<reference evidence="7" key="1">
    <citation type="journal article" date="2019" name="Int. J. Syst. Evol. Microbiol.">
        <title>The Global Catalogue of Microorganisms (GCM) 10K type strain sequencing project: providing services to taxonomists for standard genome sequencing and annotation.</title>
        <authorList>
            <consortium name="The Broad Institute Genomics Platform"/>
            <consortium name="The Broad Institute Genome Sequencing Center for Infectious Disease"/>
            <person name="Wu L."/>
            <person name="Ma J."/>
        </authorList>
    </citation>
    <scope>NUCLEOTIDE SEQUENCE [LARGE SCALE GENOMIC DNA]</scope>
    <source>
        <strain evidence="7">SYNS20</strain>
    </source>
</reference>
<keyword evidence="3" id="KW-0238">DNA-binding</keyword>
<comment type="similarity">
    <text evidence="1">Belongs to the type-I restriction system S methylase family.</text>
</comment>
<dbReference type="Gene3D" id="3.90.220.20">
    <property type="entry name" value="DNA methylase specificity domains"/>
    <property type="match status" value="2"/>
</dbReference>
<dbReference type="Pfam" id="PF01420">
    <property type="entry name" value="Methylase_S"/>
    <property type="match status" value="1"/>
</dbReference>
<keyword evidence="7" id="KW-1185">Reference proteome</keyword>
<accession>A0ABW2JHP3</accession>
<feature type="domain" description="Type I restriction modification DNA specificity" evidence="5">
    <location>
        <begin position="221"/>
        <end position="357"/>
    </location>
</feature>
<organism evidence="6 7">
    <name type="scientific">Streptomyces monticola</name>
    <dbReference type="NCBI Taxonomy" id="2666263"/>
    <lineage>
        <taxon>Bacteria</taxon>
        <taxon>Bacillati</taxon>
        <taxon>Actinomycetota</taxon>
        <taxon>Actinomycetes</taxon>
        <taxon>Kitasatosporales</taxon>
        <taxon>Streptomycetaceae</taxon>
        <taxon>Streptomyces</taxon>
    </lineage>
</organism>
<keyword evidence="6" id="KW-0540">Nuclease</keyword>
<evidence type="ECO:0000256" key="1">
    <source>
        <dbReference type="ARBA" id="ARBA00010923"/>
    </source>
</evidence>
<gene>
    <name evidence="6" type="ORF">ACFQVC_12770</name>
</gene>
<dbReference type="EC" id="3.1.21.-" evidence="6"/>
<sequence>MSRPIRLNDEVVTCFRDGTVTLRKNRRATGYTESVKEIGYQGIRKGDLVIHAMDAFAGAVGVSDSDGKSTPVYAALQPRAGVSAEYYALLVRHMALSGWITALATGIRERSTDFRFSQFGSQQLPTPPLEEQLAIVRYVRRIDHYVGTAVRAKQRLISLLGEQKHTLINHLVTRGTDPDIPLKDPNTLGAPRIPAHWENIHLKRVASHIVDCLHATPHYVDDGGFPVIRTADIEPGRTLHEDAHRVSKSEFKRWTSRLEPRAGDILYSREGGRFGIAAPVPPDVRLCIGQRMVVLRIKETYSSEYMMWQLNCRHVLDQAQADMVGSASPRVNVEQIRNYRLVAPPLAEQQEIVNLIQSRCKKYDATRRRAEREISLLREYQARLTADVVTGKLDVRAAAATLPDVDPHDPGLAAAFDANEARLDGDNPTEESM</sequence>
<evidence type="ECO:0000256" key="2">
    <source>
        <dbReference type="ARBA" id="ARBA00022747"/>
    </source>
</evidence>
<evidence type="ECO:0000256" key="3">
    <source>
        <dbReference type="ARBA" id="ARBA00023125"/>
    </source>
</evidence>
<dbReference type="SUPFAM" id="SSF116734">
    <property type="entry name" value="DNA methylase specificity domain"/>
    <property type="match status" value="2"/>
</dbReference>
<keyword evidence="6" id="KW-0378">Hydrolase</keyword>
<dbReference type="InterPro" id="IPR051212">
    <property type="entry name" value="Type-I_RE_S_subunit"/>
</dbReference>
<name>A0ABW2JHP3_9ACTN</name>
<evidence type="ECO:0000313" key="6">
    <source>
        <dbReference type="EMBL" id="MFC7305091.1"/>
    </source>
</evidence>
<protein>
    <submittedName>
        <fullName evidence="6">Restriction endonuclease subunit S</fullName>
        <ecNumber evidence="6">3.1.21.-</ecNumber>
    </submittedName>
</protein>
<dbReference type="GO" id="GO:0004519">
    <property type="term" value="F:endonuclease activity"/>
    <property type="evidence" value="ECO:0007669"/>
    <property type="project" value="UniProtKB-KW"/>
</dbReference>
<dbReference type="PANTHER" id="PTHR43140">
    <property type="entry name" value="TYPE-1 RESTRICTION ENZYME ECOKI SPECIFICITY PROTEIN"/>
    <property type="match status" value="1"/>
</dbReference>
<evidence type="ECO:0000313" key="7">
    <source>
        <dbReference type="Proteomes" id="UP001596523"/>
    </source>
</evidence>
<comment type="caution">
    <text evidence="6">The sequence shown here is derived from an EMBL/GenBank/DDBJ whole genome shotgun (WGS) entry which is preliminary data.</text>
</comment>
<keyword evidence="6" id="KW-0255">Endonuclease</keyword>
<proteinExistence type="inferred from homology"/>
<dbReference type="EMBL" id="JBHTCF010000004">
    <property type="protein sequence ID" value="MFC7305091.1"/>
    <property type="molecule type" value="Genomic_DNA"/>
</dbReference>
<keyword evidence="2" id="KW-0680">Restriction system</keyword>
<dbReference type="InterPro" id="IPR044946">
    <property type="entry name" value="Restrct_endonuc_typeI_TRD_sf"/>
</dbReference>
<comment type="subunit">
    <text evidence="4">The methyltransferase is composed of M and S polypeptides.</text>
</comment>
<evidence type="ECO:0000256" key="4">
    <source>
        <dbReference type="ARBA" id="ARBA00038652"/>
    </source>
</evidence>